<comment type="caution">
    <text evidence="1">The sequence shown here is derived from an EMBL/GenBank/DDBJ whole genome shotgun (WGS) entry which is preliminary data.</text>
</comment>
<accession>A0A177Y6J2</accession>
<proteinExistence type="predicted"/>
<dbReference type="Proteomes" id="UP000077519">
    <property type="component" value="Unassembled WGS sequence"/>
</dbReference>
<sequence>MADYRVLNPKGDVVATKTIESADDAHAWFIDQKADDTELGWRIEVDHDGEWSFFDDTDGNRPH</sequence>
<dbReference type="AlphaFoldDB" id="A0A177Y6J2"/>
<reference evidence="1 2" key="1">
    <citation type="submission" date="2016-03" db="EMBL/GenBank/DDBJ databases">
        <title>Genome sequence of Rhodococcus kyotonensis KB10.</title>
        <authorList>
            <person name="Jeong H."/>
            <person name="Hong C.E."/>
            <person name="Jo S.H."/>
            <person name="Park J.M."/>
        </authorList>
    </citation>
    <scope>NUCLEOTIDE SEQUENCE [LARGE SCALE GENOMIC DNA]</scope>
    <source>
        <strain evidence="1 2">KB10</strain>
    </source>
</reference>
<protein>
    <submittedName>
        <fullName evidence="1">Uncharacterized protein</fullName>
    </submittedName>
</protein>
<gene>
    <name evidence="1" type="ORF">A3K89_12885</name>
</gene>
<evidence type="ECO:0000313" key="1">
    <source>
        <dbReference type="EMBL" id="OAK51122.1"/>
    </source>
</evidence>
<evidence type="ECO:0000313" key="2">
    <source>
        <dbReference type="Proteomes" id="UP000077519"/>
    </source>
</evidence>
<dbReference type="EMBL" id="LVHI01000040">
    <property type="protein sequence ID" value="OAK51122.1"/>
    <property type="molecule type" value="Genomic_DNA"/>
</dbReference>
<organism evidence="1 2">
    <name type="scientific">Rhodococcoides kyotonense</name>
    <dbReference type="NCBI Taxonomy" id="398843"/>
    <lineage>
        <taxon>Bacteria</taxon>
        <taxon>Bacillati</taxon>
        <taxon>Actinomycetota</taxon>
        <taxon>Actinomycetes</taxon>
        <taxon>Mycobacteriales</taxon>
        <taxon>Nocardiaceae</taxon>
        <taxon>Rhodococcoides</taxon>
    </lineage>
</organism>
<name>A0A177Y6J2_9NOCA</name>
<keyword evidence="2" id="KW-1185">Reference proteome</keyword>
<dbReference type="RefSeq" id="WP_068431577.1">
    <property type="nucleotide sequence ID" value="NZ_LVHI01000040.1"/>
</dbReference>